<accession>A0A166B9T4</accession>
<name>A0A166B9T4_9AGAM</name>
<sequence>MRHNYRLHNDKVNIDRHPIPNISPQPKPLSEPKIMRMTCMRRARTGYRVSSDYGDEEVEETMPHNNTRAAHNPASNPTTCPTLPSPSPTAAPTTGPNVA</sequence>
<reference evidence="2 3" key="1">
    <citation type="journal article" date="2016" name="Mol. Biol. Evol.">
        <title>Comparative Genomics of Early-Diverging Mushroom-Forming Fungi Provides Insights into the Origins of Lignocellulose Decay Capabilities.</title>
        <authorList>
            <person name="Nagy L.G."/>
            <person name="Riley R."/>
            <person name="Tritt A."/>
            <person name="Adam C."/>
            <person name="Daum C."/>
            <person name="Floudas D."/>
            <person name="Sun H."/>
            <person name="Yadav J.S."/>
            <person name="Pangilinan J."/>
            <person name="Larsson K.H."/>
            <person name="Matsuura K."/>
            <person name="Barry K."/>
            <person name="Labutti K."/>
            <person name="Kuo R."/>
            <person name="Ohm R.A."/>
            <person name="Bhattacharya S.S."/>
            <person name="Shirouzu T."/>
            <person name="Yoshinaga Y."/>
            <person name="Martin F.M."/>
            <person name="Grigoriev I.V."/>
            <person name="Hibbett D.S."/>
        </authorList>
    </citation>
    <scope>NUCLEOTIDE SEQUENCE [LARGE SCALE GENOMIC DNA]</scope>
    <source>
        <strain evidence="2 3">HHB10207 ss-3</strain>
    </source>
</reference>
<organism evidence="2 3">
    <name type="scientific">Sistotremastrum suecicum HHB10207 ss-3</name>
    <dbReference type="NCBI Taxonomy" id="1314776"/>
    <lineage>
        <taxon>Eukaryota</taxon>
        <taxon>Fungi</taxon>
        <taxon>Dikarya</taxon>
        <taxon>Basidiomycota</taxon>
        <taxon>Agaricomycotina</taxon>
        <taxon>Agaricomycetes</taxon>
        <taxon>Sistotremastrales</taxon>
        <taxon>Sistotremastraceae</taxon>
        <taxon>Sistotremastrum</taxon>
    </lineage>
</organism>
<evidence type="ECO:0000313" key="2">
    <source>
        <dbReference type="EMBL" id="KZT36140.1"/>
    </source>
</evidence>
<evidence type="ECO:0000313" key="3">
    <source>
        <dbReference type="Proteomes" id="UP000076798"/>
    </source>
</evidence>
<feature type="compositionally biased region" description="Low complexity" evidence="1">
    <location>
        <begin position="90"/>
        <end position="99"/>
    </location>
</feature>
<evidence type="ECO:0000256" key="1">
    <source>
        <dbReference type="SAM" id="MobiDB-lite"/>
    </source>
</evidence>
<dbReference type="EMBL" id="KV428116">
    <property type="protein sequence ID" value="KZT36140.1"/>
    <property type="molecule type" value="Genomic_DNA"/>
</dbReference>
<dbReference type="Proteomes" id="UP000076798">
    <property type="component" value="Unassembled WGS sequence"/>
</dbReference>
<protein>
    <submittedName>
        <fullName evidence="2">Uncharacterized protein</fullName>
    </submittedName>
</protein>
<gene>
    <name evidence="2" type="ORF">SISSUDRAFT_93397</name>
</gene>
<feature type="region of interest" description="Disordered" evidence="1">
    <location>
        <begin position="47"/>
        <end position="99"/>
    </location>
</feature>
<feature type="compositionally biased region" description="Polar residues" evidence="1">
    <location>
        <begin position="63"/>
        <end position="76"/>
    </location>
</feature>
<feature type="compositionally biased region" description="Basic and acidic residues" evidence="1">
    <location>
        <begin position="7"/>
        <end position="18"/>
    </location>
</feature>
<feature type="region of interest" description="Disordered" evidence="1">
    <location>
        <begin position="1"/>
        <end position="32"/>
    </location>
</feature>
<proteinExistence type="predicted"/>
<dbReference type="AlphaFoldDB" id="A0A166B9T4"/>
<keyword evidence="3" id="KW-1185">Reference proteome</keyword>